<dbReference type="Gene3D" id="3.40.50.720">
    <property type="entry name" value="NAD(P)-binding Rossmann-like Domain"/>
    <property type="match status" value="1"/>
</dbReference>
<dbReference type="SUPFAM" id="SSF52096">
    <property type="entry name" value="ClpP/crotonase"/>
    <property type="match status" value="1"/>
</dbReference>
<dbReference type="InterPro" id="IPR029045">
    <property type="entry name" value="ClpP/crotonase-like_dom_sf"/>
</dbReference>
<keyword evidence="10" id="KW-0456">Lyase</keyword>
<feature type="domain" description="3-hydroxyacyl-CoA dehydrogenase NAD binding" evidence="15">
    <location>
        <begin position="326"/>
        <end position="505"/>
    </location>
</feature>
<dbReference type="EMBL" id="UGHH01000002">
    <property type="protein sequence ID" value="STO64990.1"/>
    <property type="molecule type" value="Genomic_DNA"/>
</dbReference>
<evidence type="ECO:0000313" key="16">
    <source>
        <dbReference type="EMBL" id="STO64990.1"/>
    </source>
</evidence>
<evidence type="ECO:0000256" key="11">
    <source>
        <dbReference type="ARBA" id="ARBA00023268"/>
    </source>
</evidence>
<evidence type="ECO:0000256" key="2">
    <source>
        <dbReference type="ARBA" id="ARBA00007005"/>
    </source>
</evidence>
<keyword evidence="11" id="KW-0511">Multifunctional enzyme</keyword>
<dbReference type="InterPro" id="IPR008927">
    <property type="entry name" value="6-PGluconate_DH-like_C_sf"/>
</dbReference>
<evidence type="ECO:0000256" key="9">
    <source>
        <dbReference type="ARBA" id="ARBA00023098"/>
    </source>
</evidence>
<dbReference type="Pfam" id="PF00725">
    <property type="entry name" value="3HCDH"/>
    <property type="match status" value="1"/>
</dbReference>
<dbReference type="PROSITE" id="PS00166">
    <property type="entry name" value="ENOYL_COA_HYDRATASE"/>
    <property type="match status" value="1"/>
</dbReference>
<comment type="similarity">
    <text evidence="2">In the central section; belongs to the 3-hydroxyacyl-CoA dehydrogenase family.</text>
</comment>
<dbReference type="SUPFAM" id="SSF51735">
    <property type="entry name" value="NAD(P)-binding Rossmann-fold domains"/>
    <property type="match status" value="1"/>
</dbReference>
<evidence type="ECO:0000259" key="14">
    <source>
        <dbReference type="Pfam" id="PF00725"/>
    </source>
</evidence>
<dbReference type="InterPro" id="IPR006176">
    <property type="entry name" value="3-OHacyl-CoA_DH_NAD-bd"/>
</dbReference>
<keyword evidence="9" id="KW-0443">Lipid metabolism</keyword>
<dbReference type="FunFam" id="3.40.50.720:FF:000009">
    <property type="entry name" value="Fatty oxidation complex, alpha subunit"/>
    <property type="match status" value="1"/>
</dbReference>
<name>A0A377I4S8_HAEPH</name>
<dbReference type="GO" id="GO:0004300">
    <property type="term" value="F:enoyl-CoA hydratase activity"/>
    <property type="evidence" value="ECO:0007669"/>
    <property type="project" value="UniProtKB-EC"/>
</dbReference>
<gene>
    <name evidence="16" type="primary">fadJ</name>
    <name evidence="16" type="ORF">NCTC10794_02072</name>
</gene>
<dbReference type="EC" id="4.2.1.17" evidence="4"/>
<comment type="pathway">
    <text evidence="1">Lipid metabolism; fatty acid beta-oxidation.</text>
</comment>
<dbReference type="GO" id="GO:0070403">
    <property type="term" value="F:NAD+ binding"/>
    <property type="evidence" value="ECO:0007669"/>
    <property type="project" value="InterPro"/>
</dbReference>
<dbReference type="AlphaFoldDB" id="A0A377I4S8"/>
<keyword evidence="6" id="KW-0442">Lipid degradation</keyword>
<evidence type="ECO:0000256" key="4">
    <source>
        <dbReference type="ARBA" id="ARBA00012076"/>
    </source>
</evidence>
<evidence type="ECO:0000256" key="8">
    <source>
        <dbReference type="ARBA" id="ARBA00023027"/>
    </source>
</evidence>
<dbReference type="PANTHER" id="PTHR43612:SF3">
    <property type="entry name" value="TRIFUNCTIONAL ENZYME SUBUNIT ALPHA, MITOCHONDRIAL"/>
    <property type="match status" value="1"/>
</dbReference>
<evidence type="ECO:0000256" key="1">
    <source>
        <dbReference type="ARBA" id="ARBA00005005"/>
    </source>
</evidence>
<evidence type="ECO:0000256" key="13">
    <source>
        <dbReference type="RuleBase" id="RU003707"/>
    </source>
</evidence>
<dbReference type="RefSeq" id="WP_119223227.1">
    <property type="nucleotide sequence ID" value="NZ_UGHH01000002.1"/>
</dbReference>
<proteinExistence type="inferred from homology"/>
<dbReference type="UniPathway" id="UPA00659"/>
<evidence type="ECO:0000256" key="3">
    <source>
        <dbReference type="ARBA" id="ARBA00008750"/>
    </source>
</evidence>
<organism evidence="16 17">
    <name type="scientific">Haemophilus parahaemolyticus</name>
    <dbReference type="NCBI Taxonomy" id="735"/>
    <lineage>
        <taxon>Bacteria</taxon>
        <taxon>Pseudomonadati</taxon>
        <taxon>Pseudomonadota</taxon>
        <taxon>Gammaproteobacteria</taxon>
        <taxon>Pasteurellales</taxon>
        <taxon>Pasteurellaceae</taxon>
        <taxon>Haemophilus</taxon>
    </lineage>
</organism>
<evidence type="ECO:0000259" key="15">
    <source>
        <dbReference type="Pfam" id="PF02737"/>
    </source>
</evidence>
<dbReference type="Pfam" id="PF02737">
    <property type="entry name" value="3HCDH_N"/>
    <property type="match status" value="1"/>
</dbReference>
<dbReference type="Gene3D" id="3.90.226.10">
    <property type="entry name" value="2-enoyl-CoA Hydratase, Chain A, domain 1"/>
    <property type="match status" value="1"/>
</dbReference>
<dbReference type="InterPro" id="IPR050136">
    <property type="entry name" value="FA_oxidation_alpha_subunit"/>
</dbReference>
<keyword evidence="5" id="KW-0276">Fatty acid metabolism</keyword>
<reference evidence="16 17" key="1">
    <citation type="submission" date="2018-06" db="EMBL/GenBank/DDBJ databases">
        <authorList>
            <consortium name="Pathogen Informatics"/>
            <person name="Doyle S."/>
        </authorList>
    </citation>
    <scope>NUCLEOTIDE SEQUENCE [LARGE SCALE GENOMIC DNA]</scope>
    <source>
        <strain evidence="16 17">NCTC10794</strain>
    </source>
</reference>
<evidence type="ECO:0000256" key="5">
    <source>
        <dbReference type="ARBA" id="ARBA00022832"/>
    </source>
</evidence>
<accession>A0A377I4S8</accession>
<dbReference type="InterPro" id="IPR006108">
    <property type="entry name" value="3HC_DH_C"/>
</dbReference>
<evidence type="ECO:0000256" key="12">
    <source>
        <dbReference type="ARBA" id="ARBA00049556"/>
    </source>
</evidence>
<dbReference type="CDD" id="cd06558">
    <property type="entry name" value="crotonase-like"/>
    <property type="match status" value="1"/>
</dbReference>
<dbReference type="InterPro" id="IPR018376">
    <property type="entry name" value="Enoyl-CoA_hyd/isom_CS"/>
</dbReference>
<dbReference type="PANTHER" id="PTHR43612">
    <property type="entry name" value="TRIFUNCTIONAL ENZYME SUBUNIT ALPHA"/>
    <property type="match status" value="1"/>
</dbReference>
<dbReference type="SUPFAM" id="SSF48179">
    <property type="entry name" value="6-phosphogluconate dehydrogenase C-terminal domain-like"/>
    <property type="match status" value="2"/>
</dbReference>
<feature type="domain" description="3-hydroxyacyl-CoA dehydrogenase C-terminal" evidence="14">
    <location>
        <begin position="508"/>
        <end position="601"/>
    </location>
</feature>
<dbReference type="GO" id="GO:0006635">
    <property type="term" value="P:fatty acid beta-oxidation"/>
    <property type="evidence" value="ECO:0007669"/>
    <property type="project" value="UniProtKB-UniPathway"/>
</dbReference>
<keyword evidence="8" id="KW-0520">NAD</keyword>
<protein>
    <recommendedName>
        <fullName evidence="4">enoyl-CoA hydratase</fullName>
        <ecNumber evidence="4">4.2.1.17</ecNumber>
    </recommendedName>
</protein>
<dbReference type="InterPro" id="IPR036291">
    <property type="entry name" value="NAD(P)-bd_dom_sf"/>
</dbReference>
<keyword evidence="7" id="KW-0560">Oxidoreductase</keyword>
<evidence type="ECO:0000256" key="6">
    <source>
        <dbReference type="ARBA" id="ARBA00022963"/>
    </source>
</evidence>
<dbReference type="Gene3D" id="1.10.1040.50">
    <property type="match status" value="1"/>
</dbReference>
<comment type="similarity">
    <text evidence="13">Belongs to the enoyl-CoA hydratase/isomerase family.</text>
</comment>
<evidence type="ECO:0000313" key="17">
    <source>
        <dbReference type="Proteomes" id="UP000254867"/>
    </source>
</evidence>
<sequence length="715" mass="81120">MTDQIEQAQSEINEINRPTFQVEVDDNRIAVVNILSPENDANWLPENCVEELRNVIGKAIYQQVRGILFISARPKNFIQGFKLSVLQGKTEAQLKQFSQEMQLVMRELNVLKVPVVAAIDGNCFGAGLELALACDYRIASDEVYTQFAMPQIRSGILPFAGGTQRLPRLIGLNQATNMLSSGKKVDVEHALKLGLIDMAVPANRLFQVAYQLLLENQIAKADYKKPKNLLHKWRKKLEGTPSLRNKLLDRLENHLWQKTFGNYPAVIELIELLKEPHFKQGLTFEQDALVKLLNTETANVLVNLKKTERAMKDKYAIRGNVRDVLQVSILGSGYMGAGIAYLTANNARIPVRIKDIHPSEIQKALRTCYDLMRQAVQKKQLREGEMIQRMNLITGGERLVAAKSTDFIIEAVYEDLKLKQRMLQESENYYDEHAIFATNTSTFSIKEIASVAKRPENVIGFHYFSPVTKQQLVEIIPHEGTCEHTIATAIHFAIQQGKVPLLVSDTQGYFINRLLTPLLLEAMQCVIDGEAIEFIDRSLQEFGFKIGPLAMIDEMGLDVLNKAIPALVKAYGERFEMPAKAELLIRNERKGCKNKRGFYMYDKHGTRLQEDKSIYHVMETITQNDLEAEEIARRCILRMINEAAWCLHEKVIQSPEEGNVASVLGTGFPQFRGGIYAYMKKVSAKEIVKQLQVHQKIYGNRFAPCPWLVEQAERD</sequence>
<dbReference type="Pfam" id="PF00378">
    <property type="entry name" value="ECH_1"/>
    <property type="match status" value="1"/>
</dbReference>
<comment type="similarity">
    <text evidence="3">In the N-terminal section; belongs to the enoyl-CoA hydratase/isomerase family.</text>
</comment>
<comment type="catalytic activity">
    <reaction evidence="12">
        <text>a (3S)-3-hydroxyacyl-CoA + NAD(+) = a 3-oxoacyl-CoA + NADH + H(+)</text>
        <dbReference type="Rhea" id="RHEA:22432"/>
        <dbReference type="ChEBI" id="CHEBI:15378"/>
        <dbReference type="ChEBI" id="CHEBI:57318"/>
        <dbReference type="ChEBI" id="CHEBI:57540"/>
        <dbReference type="ChEBI" id="CHEBI:57945"/>
        <dbReference type="ChEBI" id="CHEBI:90726"/>
        <dbReference type="EC" id="1.1.1.35"/>
    </reaction>
</comment>
<evidence type="ECO:0000256" key="7">
    <source>
        <dbReference type="ARBA" id="ARBA00023002"/>
    </source>
</evidence>
<evidence type="ECO:0000256" key="10">
    <source>
        <dbReference type="ARBA" id="ARBA00023239"/>
    </source>
</evidence>
<dbReference type="InterPro" id="IPR001753">
    <property type="entry name" value="Enoyl-CoA_hydra/iso"/>
</dbReference>
<dbReference type="GO" id="GO:0016509">
    <property type="term" value="F:long-chain (3S)-3-hydroxyacyl-CoA dehydrogenase (NAD+) activity"/>
    <property type="evidence" value="ECO:0007669"/>
    <property type="project" value="TreeGrafter"/>
</dbReference>
<dbReference type="Proteomes" id="UP000254867">
    <property type="component" value="Unassembled WGS sequence"/>
</dbReference>